<dbReference type="EMBL" id="CP036262">
    <property type="protein sequence ID" value="QDS91693.1"/>
    <property type="molecule type" value="Genomic_DNA"/>
</dbReference>
<dbReference type="SUPFAM" id="SSF52047">
    <property type="entry name" value="RNI-like"/>
    <property type="match status" value="1"/>
</dbReference>
<dbReference type="AlphaFoldDB" id="A0A517M9X5"/>
<evidence type="ECO:0000313" key="3">
    <source>
        <dbReference type="Proteomes" id="UP000320672"/>
    </source>
</evidence>
<keyword evidence="3" id="KW-1185">Reference proteome</keyword>
<evidence type="ECO:0000313" key="2">
    <source>
        <dbReference type="EMBL" id="QDS91693.1"/>
    </source>
</evidence>
<gene>
    <name evidence="2" type="ORF">FF011L_04260</name>
</gene>
<accession>A0A517M9X5</accession>
<evidence type="ECO:0008006" key="4">
    <source>
        <dbReference type="Google" id="ProtNLM"/>
    </source>
</evidence>
<dbReference type="Proteomes" id="UP000320672">
    <property type="component" value="Chromosome"/>
</dbReference>
<dbReference type="Gene3D" id="3.80.10.10">
    <property type="entry name" value="Ribonuclease Inhibitor"/>
    <property type="match status" value="1"/>
</dbReference>
<keyword evidence="1" id="KW-0812">Transmembrane</keyword>
<dbReference type="RefSeq" id="WP_145349783.1">
    <property type="nucleotide sequence ID" value="NZ_CP036262.1"/>
</dbReference>
<feature type="transmembrane region" description="Helical" evidence="1">
    <location>
        <begin position="6"/>
        <end position="23"/>
    </location>
</feature>
<keyword evidence="1" id="KW-0472">Membrane</keyword>
<dbReference type="KEGG" id="rml:FF011L_04260"/>
<proteinExistence type="predicted"/>
<evidence type="ECO:0000256" key="1">
    <source>
        <dbReference type="SAM" id="Phobius"/>
    </source>
</evidence>
<dbReference type="InterPro" id="IPR032675">
    <property type="entry name" value="LRR_dom_sf"/>
</dbReference>
<organism evidence="2 3">
    <name type="scientific">Roseimaritima multifibrata</name>
    <dbReference type="NCBI Taxonomy" id="1930274"/>
    <lineage>
        <taxon>Bacteria</taxon>
        <taxon>Pseudomonadati</taxon>
        <taxon>Planctomycetota</taxon>
        <taxon>Planctomycetia</taxon>
        <taxon>Pirellulales</taxon>
        <taxon>Pirellulaceae</taxon>
        <taxon>Roseimaritima</taxon>
    </lineage>
</organism>
<reference evidence="2 3" key="1">
    <citation type="submission" date="2019-02" db="EMBL/GenBank/DDBJ databases">
        <title>Deep-cultivation of Planctomycetes and their phenomic and genomic characterization uncovers novel biology.</title>
        <authorList>
            <person name="Wiegand S."/>
            <person name="Jogler M."/>
            <person name="Boedeker C."/>
            <person name="Pinto D."/>
            <person name="Vollmers J."/>
            <person name="Rivas-Marin E."/>
            <person name="Kohn T."/>
            <person name="Peeters S.H."/>
            <person name="Heuer A."/>
            <person name="Rast P."/>
            <person name="Oberbeckmann S."/>
            <person name="Bunk B."/>
            <person name="Jeske O."/>
            <person name="Meyerdierks A."/>
            <person name="Storesund J.E."/>
            <person name="Kallscheuer N."/>
            <person name="Luecker S."/>
            <person name="Lage O.M."/>
            <person name="Pohl T."/>
            <person name="Merkel B.J."/>
            <person name="Hornburger P."/>
            <person name="Mueller R.-W."/>
            <person name="Bruemmer F."/>
            <person name="Labrenz M."/>
            <person name="Spormann A.M."/>
            <person name="Op den Camp H."/>
            <person name="Overmann J."/>
            <person name="Amann R."/>
            <person name="Jetten M.S.M."/>
            <person name="Mascher T."/>
            <person name="Medema M.H."/>
            <person name="Devos D.P."/>
            <person name="Kaster A.-K."/>
            <person name="Ovreas L."/>
            <person name="Rohde M."/>
            <person name="Galperin M.Y."/>
            <person name="Jogler C."/>
        </authorList>
    </citation>
    <scope>NUCLEOTIDE SEQUENCE [LARGE SCALE GENOMIC DNA]</scope>
    <source>
        <strain evidence="2 3">FF011L</strain>
    </source>
</reference>
<protein>
    <recommendedName>
        <fullName evidence="4">Leucine Rich repeats (2 copies)</fullName>
    </recommendedName>
</protein>
<keyword evidence="1" id="KW-1133">Transmembrane helix</keyword>
<sequence length="260" mass="28598">MTAKTILIFIAVGIICVVGDLALQSINIIHYPTTNGGAISVNKKRSEVFAWYSSDKCETAPLQIGFDPYGSLNRSTYRLYRSSDERFAYLVQPSHATSVFPAAASQDSWANSIVAEQLRFRVDLPSCQAISTRQVSARQDLVDEIATDDADVAINGITWVVLYRTLDADAVEGLLLLPNLTSLTIGLQNVPSQGIEGLQKIRTLRRLDLSRSLVHTDSRSILKKLTQLDVLQINRDQNAKLRALAGGSTFPFSTEVRSPD</sequence>
<name>A0A517M9X5_9BACT</name>